<comment type="caution">
    <text evidence="2">The sequence shown here is derived from an EMBL/GenBank/DDBJ whole genome shotgun (WGS) entry which is preliminary data.</text>
</comment>
<dbReference type="InterPro" id="IPR053008">
    <property type="entry name" value="Phomopsin_biosynth_assoc"/>
</dbReference>
<feature type="transmembrane region" description="Helical" evidence="1">
    <location>
        <begin position="39"/>
        <end position="61"/>
    </location>
</feature>
<protein>
    <submittedName>
        <fullName evidence="2">Uncharacterized protein</fullName>
    </submittedName>
</protein>
<organism evidence="2 3">
    <name type="scientific">Cudoniella acicularis</name>
    <dbReference type="NCBI Taxonomy" id="354080"/>
    <lineage>
        <taxon>Eukaryota</taxon>
        <taxon>Fungi</taxon>
        <taxon>Dikarya</taxon>
        <taxon>Ascomycota</taxon>
        <taxon>Pezizomycotina</taxon>
        <taxon>Leotiomycetes</taxon>
        <taxon>Helotiales</taxon>
        <taxon>Tricladiaceae</taxon>
        <taxon>Cudoniella</taxon>
    </lineage>
</organism>
<dbReference type="AlphaFoldDB" id="A0A8H4RMQ1"/>
<dbReference type="PANTHER" id="PTHR35896">
    <property type="entry name" value="IG-LIKE DOMAIN-CONTAINING PROTEIN"/>
    <property type="match status" value="1"/>
</dbReference>
<keyword evidence="1" id="KW-1133">Transmembrane helix</keyword>
<keyword evidence="1" id="KW-0812">Transmembrane</keyword>
<dbReference type="OrthoDB" id="3501153at2759"/>
<evidence type="ECO:0000313" key="3">
    <source>
        <dbReference type="Proteomes" id="UP000566819"/>
    </source>
</evidence>
<evidence type="ECO:0000256" key="1">
    <source>
        <dbReference type="SAM" id="Phobius"/>
    </source>
</evidence>
<keyword evidence="1" id="KW-0472">Membrane</keyword>
<name>A0A8H4RMQ1_9HELO</name>
<evidence type="ECO:0000313" key="2">
    <source>
        <dbReference type="EMBL" id="KAF4631938.1"/>
    </source>
</evidence>
<accession>A0A8H4RMQ1</accession>
<keyword evidence="3" id="KW-1185">Reference proteome</keyword>
<proteinExistence type="predicted"/>
<dbReference type="EMBL" id="JAAMPI010000396">
    <property type="protein sequence ID" value="KAF4631938.1"/>
    <property type="molecule type" value="Genomic_DNA"/>
</dbReference>
<dbReference type="Proteomes" id="UP000566819">
    <property type="component" value="Unassembled WGS sequence"/>
</dbReference>
<dbReference type="PANTHER" id="PTHR35896:SF3">
    <property type="entry name" value="MAJOR FACILITATOR SUPERFAMILY TRANSPORTER"/>
    <property type="match status" value="1"/>
</dbReference>
<sequence length="254" mass="29455">MPISQSSSSASDDAESLLSQDETKYVFERSRFKQRLYNLVTKALLVLSILILMGGVMFLMARWTIFGFMDLSGNSKAHGARIANIEGGEHGNRCMQWQDTEREYTFGGVHRPNEKDVSGAEYLLKDLCGHSATEARARGCRFGMLYFAWLLEVCYDEEIEEEFKNYTDWQFWLYPNRTGEVTWDEAARRERDFMLVEREHHQRHCVDMARKFYRAVSGRGLLFIDSVLLQKGYLDHCAGVALDRKRPIHELNTI</sequence>
<gene>
    <name evidence="2" type="ORF">G7Y89_g6199</name>
</gene>
<reference evidence="2 3" key="1">
    <citation type="submission" date="2020-03" db="EMBL/GenBank/DDBJ databases">
        <title>Draft Genome Sequence of Cudoniella acicularis.</title>
        <authorList>
            <person name="Buettner E."/>
            <person name="Kellner H."/>
        </authorList>
    </citation>
    <scope>NUCLEOTIDE SEQUENCE [LARGE SCALE GENOMIC DNA]</scope>
    <source>
        <strain evidence="2 3">DSM 108380</strain>
    </source>
</reference>